<feature type="domain" description="DUF7775" evidence="2">
    <location>
        <begin position="2"/>
        <end position="68"/>
    </location>
</feature>
<proteinExistence type="predicted"/>
<sequence>MHHSTFEAKDTTQLFIVTATYGGFVVVTVGTFLGLVTNNPVNKTVDVFYCVVGAVLYITAGALSIQHFQGWKYNSSTSNLGLTKASLSIVQGALFLVDAFFVYRWQ</sequence>
<gene>
    <name evidence="3" type="ORF">AAG570_011958</name>
</gene>
<evidence type="ECO:0000256" key="1">
    <source>
        <dbReference type="SAM" id="Phobius"/>
    </source>
</evidence>
<protein>
    <recommendedName>
        <fullName evidence="2">DUF7775 domain-containing protein</fullName>
    </recommendedName>
</protein>
<evidence type="ECO:0000313" key="4">
    <source>
        <dbReference type="Proteomes" id="UP001558652"/>
    </source>
</evidence>
<keyword evidence="1" id="KW-1133">Transmembrane helix</keyword>
<dbReference type="InterPro" id="IPR056677">
    <property type="entry name" value="DUF7775"/>
</dbReference>
<comment type="caution">
    <text evidence="3">The sequence shown here is derived from an EMBL/GenBank/DDBJ whole genome shotgun (WGS) entry which is preliminary data.</text>
</comment>
<name>A0ABD0YVV7_9HEMI</name>
<keyword evidence="1" id="KW-0812">Transmembrane</keyword>
<accession>A0ABD0YVV7</accession>
<organism evidence="3 4">
    <name type="scientific">Ranatra chinensis</name>
    <dbReference type="NCBI Taxonomy" id="642074"/>
    <lineage>
        <taxon>Eukaryota</taxon>
        <taxon>Metazoa</taxon>
        <taxon>Ecdysozoa</taxon>
        <taxon>Arthropoda</taxon>
        <taxon>Hexapoda</taxon>
        <taxon>Insecta</taxon>
        <taxon>Pterygota</taxon>
        <taxon>Neoptera</taxon>
        <taxon>Paraneoptera</taxon>
        <taxon>Hemiptera</taxon>
        <taxon>Heteroptera</taxon>
        <taxon>Panheteroptera</taxon>
        <taxon>Nepomorpha</taxon>
        <taxon>Nepidae</taxon>
        <taxon>Ranatrinae</taxon>
        <taxon>Ranatra</taxon>
    </lineage>
</organism>
<keyword evidence="4" id="KW-1185">Reference proteome</keyword>
<dbReference type="Proteomes" id="UP001558652">
    <property type="component" value="Unassembled WGS sequence"/>
</dbReference>
<dbReference type="PANTHER" id="PTHR36692">
    <property type="entry name" value="PROTEIN SNAKESKIN"/>
    <property type="match status" value="1"/>
</dbReference>
<reference evidence="3 4" key="1">
    <citation type="submission" date="2024-07" db="EMBL/GenBank/DDBJ databases">
        <title>Chromosome-level genome assembly of the water stick insect Ranatra chinensis (Heteroptera: Nepidae).</title>
        <authorList>
            <person name="Liu X."/>
        </authorList>
    </citation>
    <scope>NUCLEOTIDE SEQUENCE [LARGE SCALE GENOMIC DNA]</scope>
    <source>
        <strain evidence="3">Cailab_2021Rc</strain>
        <tissue evidence="3">Muscle</tissue>
    </source>
</reference>
<dbReference type="EMBL" id="JBFDAA010000007">
    <property type="protein sequence ID" value="KAL1130717.1"/>
    <property type="molecule type" value="Genomic_DNA"/>
</dbReference>
<feature type="transmembrane region" description="Helical" evidence="1">
    <location>
        <begin position="47"/>
        <end position="65"/>
    </location>
</feature>
<keyword evidence="1" id="KW-0472">Membrane</keyword>
<feature type="transmembrane region" description="Helical" evidence="1">
    <location>
        <begin position="85"/>
        <end position="103"/>
    </location>
</feature>
<dbReference type="PANTHER" id="PTHR36692:SF2">
    <property type="entry name" value="GEO12064P1"/>
    <property type="match status" value="1"/>
</dbReference>
<evidence type="ECO:0000313" key="3">
    <source>
        <dbReference type="EMBL" id="KAL1130717.1"/>
    </source>
</evidence>
<dbReference type="AlphaFoldDB" id="A0ABD0YVV7"/>
<feature type="transmembrane region" description="Helical" evidence="1">
    <location>
        <begin position="12"/>
        <end position="35"/>
    </location>
</feature>
<evidence type="ECO:0000259" key="2">
    <source>
        <dbReference type="Pfam" id="PF24985"/>
    </source>
</evidence>
<dbReference type="InterPro" id="IPR038976">
    <property type="entry name" value="Ssk"/>
</dbReference>
<dbReference type="Pfam" id="PF24985">
    <property type="entry name" value="DUF7775"/>
    <property type="match status" value="1"/>
</dbReference>